<keyword evidence="5" id="KW-1185">Reference proteome</keyword>
<proteinExistence type="inferred from homology"/>
<dbReference type="EMBL" id="BAAFZP010000001">
    <property type="protein sequence ID" value="GAB1581663.1"/>
    <property type="molecule type" value="Genomic_DNA"/>
</dbReference>
<dbReference type="Pfam" id="PF00106">
    <property type="entry name" value="adh_short"/>
    <property type="match status" value="1"/>
</dbReference>
<evidence type="ECO:0000256" key="2">
    <source>
        <dbReference type="ARBA" id="ARBA00023002"/>
    </source>
</evidence>
<evidence type="ECO:0000256" key="1">
    <source>
        <dbReference type="ARBA" id="ARBA00006484"/>
    </source>
</evidence>
<sequence length="261" mass="27902">MNSEIPAASTLPAVALVTGGARRIGKAIVEDLAAHGFAVAIHCNGSLAEGEALAASIEAKGGRAAVVQADLCDSRAVRGLIGQAQAKLGPVRLLVNNASIFVEDHVGNLDNDKWERHFALHLKAPVFLAESMAAALPPDDDGLIVNIIDQRVWKTNPLFFSYTLSKSALWTATRTLAQALSPRIRVNAVGPGPTLPSERQDPHDFQRQVEAIPLKKGPALAEFGLTIRYLWEMKSVTGQMLALDGGQHLAWQTPDILGISE</sequence>
<dbReference type="SUPFAM" id="SSF51735">
    <property type="entry name" value="NAD(P)-binding Rossmann-fold domains"/>
    <property type="match status" value="1"/>
</dbReference>
<dbReference type="PANTHER" id="PTHR43639:SF1">
    <property type="entry name" value="SHORT-CHAIN DEHYDROGENASE_REDUCTASE FAMILY PROTEIN"/>
    <property type="match status" value="1"/>
</dbReference>
<name>A0ABQ0GYC1_9HYPH</name>
<dbReference type="PRINTS" id="PR00081">
    <property type="entry name" value="GDHRDH"/>
</dbReference>
<keyword evidence="2" id="KW-0560">Oxidoreductase</keyword>
<dbReference type="PRINTS" id="PR00080">
    <property type="entry name" value="SDRFAMILY"/>
</dbReference>
<evidence type="ECO:0000256" key="3">
    <source>
        <dbReference type="RuleBase" id="RU000363"/>
    </source>
</evidence>
<evidence type="ECO:0000313" key="5">
    <source>
        <dbReference type="Proteomes" id="UP001628091"/>
    </source>
</evidence>
<accession>A0ABQ0GYC1</accession>
<dbReference type="InterPro" id="IPR036291">
    <property type="entry name" value="NAD(P)-bd_dom_sf"/>
</dbReference>
<protein>
    <submittedName>
        <fullName evidence="4">SDR family oxidoreductase</fullName>
    </submittedName>
</protein>
<organism evidence="4 5">
    <name type="scientific">Phyllobacterium phragmitis</name>
    <dbReference type="NCBI Taxonomy" id="2670329"/>
    <lineage>
        <taxon>Bacteria</taxon>
        <taxon>Pseudomonadati</taxon>
        <taxon>Pseudomonadota</taxon>
        <taxon>Alphaproteobacteria</taxon>
        <taxon>Hyphomicrobiales</taxon>
        <taxon>Phyllobacteriaceae</taxon>
        <taxon>Phyllobacterium</taxon>
    </lineage>
</organism>
<dbReference type="InterPro" id="IPR002347">
    <property type="entry name" value="SDR_fam"/>
</dbReference>
<reference evidence="4 5" key="1">
    <citation type="submission" date="2024-10" db="EMBL/GenBank/DDBJ databases">
        <title>Isolation, draft genome sequencing and identification of Phyllobacterium sp. NSA23, isolated from leaf soil.</title>
        <authorList>
            <person name="Akita H."/>
        </authorList>
    </citation>
    <scope>NUCLEOTIDE SEQUENCE [LARGE SCALE GENOMIC DNA]</scope>
    <source>
        <strain evidence="4 5">NSA23</strain>
    </source>
</reference>
<dbReference type="RefSeq" id="WP_407864454.1">
    <property type="nucleotide sequence ID" value="NZ_BAAFZP010000001.1"/>
</dbReference>
<dbReference type="NCBIfam" id="NF006597">
    <property type="entry name" value="PRK09134.1"/>
    <property type="match status" value="1"/>
</dbReference>
<dbReference type="PANTHER" id="PTHR43639">
    <property type="entry name" value="OXIDOREDUCTASE, SHORT-CHAIN DEHYDROGENASE/REDUCTASE FAMILY (AFU_ORTHOLOGUE AFUA_5G02870)"/>
    <property type="match status" value="1"/>
</dbReference>
<dbReference type="Proteomes" id="UP001628091">
    <property type="component" value="Unassembled WGS sequence"/>
</dbReference>
<evidence type="ECO:0000313" key="4">
    <source>
        <dbReference type="EMBL" id="GAB1581663.1"/>
    </source>
</evidence>
<comment type="caution">
    <text evidence="4">The sequence shown here is derived from an EMBL/GenBank/DDBJ whole genome shotgun (WGS) entry which is preliminary data.</text>
</comment>
<gene>
    <name evidence="4" type="ORF">PPNSA23_16060</name>
</gene>
<comment type="similarity">
    <text evidence="1 3">Belongs to the short-chain dehydrogenases/reductases (SDR) family.</text>
</comment>
<dbReference type="Gene3D" id="3.40.50.720">
    <property type="entry name" value="NAD(P)-binding Rossmann-like Domain"/>
    <property type="match status" value="1"/>
</dbReference>